<dbReference type="PANTHER" id="PTHR30482:SF10">
    <property type="entry name" value="HIGH-AFFINITY BRANCHED-CHAIN AMINO ACID TRANSPORT PROTEIN BRAE"/>
    <property type="match status" value="1"/>
</dbReference>
<feature type="transmembrane region" description="Helical" evidence="7">
    <location>
        <begin position="475"/>
        <end position="493"/>
    </location>
</feature>
<dbReference type="CDD" id="cd06582">
    <property type="entry name" value="TM_PBP1_LivH_like"/>
    <property type="match status" value="1"/>
</dbReference>
<feature type="transmembrane region" description="Helical" evidence="7">
    <location>
        <begin position="218"/>
        <end position="235"/>
    </location>
</feature>
<dbReference type="EMBL" id="CP045810">
    <property type="protein sequence ID" value="QHN40087.1"/>
    <property type="molecule type" value="Genomic_DNA"/>
</dbReference>
<feature type="transmembrane region" description="Helical" evidence="7">
    <location>
        <begin position="431"/>
        <end position="455"/>
    </location>
</feature>
<feature type="transmembrane region" description="Helical" evidence="7">
    <location>
        <begin position="403"/>
        <end position="424"/>
    </location>
</feature>
<feature type="transmembrane region" description="Helical" evidence="7">
    <location>
        <begin position="377"/>
        <end position="397"/>
    </location>
</feature>
<feature type="transmembrane region" description="Helical" evidence="7">
    <location>
        <begin position="240"/>
        <end position="259"/>
    </location>
</feature>
<dbReference type="Pfam" id="PF02653">
    <property type="entry name" value="BPD_transp_2"/>
    <property type="match status" value="2"/>
</dbReference>
<evidence type="ECO:0000256" key="3">
    <source>
        <dbReference type="ARBA" id="ARBA00022692"/>
    </source>
</evidence>
<evidence type="ECO:0000256" key="4">
    <source>
        <dbReference type="ARBA" id="ARBA00022989"/>
    </source>
</evidence>
<dbReference type="InterPro" id="IPR001851">
    <property type="entry name" value="ABC_transp_permease"/>
</dbReference>
<evidence type="ECO:0000256" key="5">
    <source>
        <dbReference type="ARBA" id="ARBA00023136"/>
    </source>
</evidence>
<dbReference type="InterPro" id="IPR043428">
    <property type="entry name" value="LivM-like"/>
</dbReference>
<keyword evidence="5 7" id="KW-0472">Membrane</keyword>
<gene>
    <name evidence="8" type="ORF">GII30_13845</name>
</gene>
<evidence type="ECO:0000256" key="6">
    <source>
        <dbReference type="SAM" id="MobiDB-lite"/>
    </source>
</evidence>
<protein>
    <submittedName>
        <fullName evidence="8">ABC transporter permease</fullName>
    </submittedName>
</protein>
<dbReference type="CDD" id="cd06581">
    <property type="entry name" value="TM_PBP1_LivM_like"/>
    <property type="match status" value="1"/>
</dbReference>
<feature type="transmembrane region" description="Helical" evidence="7">
    <location>
        <begin position="265"/>
        <end position="287"/>
    </location>
</feature>
<keyword evidence="3 7" id="KW-0812">Transmembrane</keyword>
<feature type="transmembrane region" description="Helical" evidence="7">
    <location>
        <begin position="560"/>
        <end position="585"/>
    </location>
</feature>
<keyword evidence="2" id="KW-1003">Cell membrane</keyword>
<evidence type="ECO:0000256" key="1">
    <source>
        <dbReference type="ARBA" id="ARBA00004651"/>
    </source>
</evidence>
<feature type="transmembrane region" description="Helical" evidence="7">
    <location>
        <begin position="143"/>
        <end position="162"/>
    </location>
</feature>
<dbReference type="GO" id="GO:0015658">
    <property type="term" value="F:branched-chain amino acid transmembrane transporter activity"/>
    <property type="evidence" value="ECO:0007669"/>
    <property type="project" value="InterPro"/>
</dbReference>
<feature type="transmembrane region" description="Helical" evidence="7">
    <location>
        <begin position="328"/>
        <end position="346"/>
    </location>
</feature>
<keyword evidence="4 7" id="KW-1133">Transmembrane helix</keyword>
<dbReference type="GO" id="GO:0005886">
    <property type="term" value="C:plasma membrane"/>
    <property type="evidence" value="ECO:0007669"/>
    <property type="project" value="UniProtKB-SubCell"/>
</dbReference>
<evidence type="ECO:0000256" key="7">
    <source>
        <dbReference type="SAM" id="Phobius"/>
    </source>
</evidence>
<evidence type="ECO:0000313" key="8">
    <source>
        <dbReference type="EMBL" id="QHN40087.1"/>
    </source>
</evidence>
<comment type="subcellular location">
    <subcellularLocation>
        <location evidence="1">Cell membrane</location>
        <topology evidence="1">Multi-pass membrane protein</topology>
    </subcellularLocation>
</comment>
<feature type="transmembrane region" description="Helical" evidence="7">
    <location>
        <begin position="352"/>
        <end position="370"/>
    </location>
</feature>
<feature type="transmembrane region" description="Helical" evidence="7">
    <location>
        <begin position="56"/>
        <end position="82"/>
    </location>
</feature>
<feature type="transmembrane region" description="Helical" evidence="7">
    <location>
        <begin position="94"/>
        <end position="112"/>
    </location>
</feature>
<evidence type="ECO:0000256" key="2">
    <source>
        <dbReference type="ARBA" id="ARBA00022475"/>
    </source>
</evidence>
<feature type="transmembrane region" description="Helical" evidence="7">
    <location>
        <begin position="6"/>
        <end position="24"/>
    </location>
</feature>
<dbReference type="AlphaFoldDB" id="A0A857ML04"/>
<organism evidence="8">
    <name type="scientific">Gordonia amarae</name>
    <dbReference type="NCBI Taxonomy" id="36821"/>
    <lineage>
        <taxon>Bacteria</taxon>
        <taxon>Bacillati</taxon>
        <taxon>Actinomycetota</taxon>
        <taxon>Actinomycetes</taxon>
        <taxon>Mycobacteriales</taxon>
        <taxon>Gordoniaceae</taxon>
        <taxon>Gordonia</taxon>
    </lineage>
</organism>
<reference evidence="8" key="1">
    <citation type="journal article" date="2021" name="Nat. Microbiol.">
        <title>Cocultivation of an ultrasmall environmental parasitic bacterium with lytic ability against bacteria associated with wastewater foams.</title>
        <authorList>
            <person name="Batinovic S."/>
            <person name="Rose J.J.A."/>
            <person name="Ratcliffe J."/>
            <person name="Seviour R.J."/>
            <person name="Petrovski S."/>
        </authorList>
    </citation>
    <scope>NUCLEOTIDE SEQUENCE</scope>
    <source>
        <strain evidence="8">CON44</strain>
    </source>
</reference>
<dbReference type="PANTHER" id="PTHR30482">
    <property type="entry name" value="HIGH-AFFINITY BRANCHED-CHAIN AMINO ACID TRANSPORT SYSTEM PERMEASE"/>
    <property type="match status" value="1"/>
</dbReference>
<dbReference type="RefSeq" id="WP_005189305.1">
    <property type="nucleotide sequence ID" value="NZ_CP045804.1"/>
</dbReference>
<feature type="transmembrane region" description="Helical" evidence="7">
    <location>
        <begin position="514"/>
        <end position="540"/>
    </location>
</feature>
<feature type="region of interest" description="Disordered" evidence="6">
    <location>
        <begin position="634"/>
        <end position="667"/>
    </location>
</feature>
<sequence>MLSYVLVGLSLGAIYAIAAGSLVITYVASGIFNLAFAAMAYTVARCYYFLNTEQSWGILASAVVSLGVFAPLLGIALYAVLFRHLRLRSTLVKLVATIGLSVALPPLVNLIFGKLTNPTAPGLAPRPLGVVTVFDTAINGDQIATYLGLLVVLATGIGLLRLTSVGLKVRALVDSEAMTALNGISPGRVSIGVWAASSVLAGLAGILLAPTAGLSSEAMTGLMATAFAAVVAARLRNLGVAIGVALLIGVITGVVQRFVNADSDVAAKLVPSVPFVLMLLFLIYHAFRGQAGDLVSSGGLDRAISTQADENISSTRDFSDRPLWRRPGFIAAAIVFVVIAILPTGLDEYWTARITAGICLAIAMLSYTLVVGEGGMVWLSQITFAGLGAIIAAELATNQGWSPLLAIVAAAVVVTPVGVLIGIITIRLGDLYVALVTLSFGLLITTLVFTTDSIANYGMGVALLRPDFVSDSTSFAYLALAVFAVVAFGVFNLRRSTTGLAISAVRWSENGSRTLGLSIATVKVLLTAPATFVAAVGGGFLAMNFGSTLPESFSPFLGMVWLAVLVTIGSRSIVAALVAGVLFYLMPAIFDNYLPSDLAEVPTILFGLGAIAVARNPEGVIAQFGDAALGLAARLRRPSPPPPDPADTAPSPTQEIGGQKVTGGTSA</sequence>
<proteinExistence type="predicted"/>
<name>A0A857ML04_9ACTN</name>
<accession>A0A857ML04</accession>
<feature type="transmembrane region" description="Helical" evidence="7">
    <location>
        <begin position="191"/>
        <end position="212"/>
    </location>
</feature>